<dbReference type="EMBL" id="FUYJ01000002">
    <property type="protein sequence ID" value="SKA94295.1"/>
    <property type="molecule type" value="Genomic_DNA"/>
</dbReference>
<protein>
    <submittedName>
        <fullName evidence="4">S-layer homology domain-containing protein</fullName>
    </submittedName>
</protein>
<dbReference type="InterPro" id="IPR001119">
    <property type="entry name" value="SLH_dom"/>
</dbReference>
<evidence type="ECO:0000259" key="3">
    <source>
        <dbReference type="PROSITE" id="PS51272"/>
    </source>
</evidence>
<name>A0A1T4XZ36_9BACL</name>
<evidence type="ECO:0000256" key="2">
    <source>
        <dbReference type="SAM" id="SignalP"/>
    </source>
</evidence>
<feature type="domain" description="SLH" evidence="3">
    <location>
        <begin position="94"/>
        <end position="160"/>
    </location>
</feature>
<feature type="chain" id="PRO_5012933634" evidence="2">
    <location>
        <begin position="32"/>
        <end position="1334"/>
    </location>
</feature>
<evidence type="ECO:0000256" key="1">
    <source>
        <dbReference type="ARBA" id="ARBA00022729"/>
    </source>
</evidence>
<feature type="signal peptide" evidence="2">
    <location>
        <begin position="1"/>
        <end position="31"/>
    </location>
</feature>
<accession>A0A1T4XZ36</accession>
<sequence>MANQPTKYRKFVVGAASAALVASAVAPVAFAADFSDTKGNTHEEAINALSEAGVIKGYEDGTFKPNKTLTRSDVVKLMGKWLVSEGYKVPADAQSKPRFADLKSTSNKELLEMAAVVYDNGVFVGTPDGKLDPTGDITRENMAIVLVRAFDRVHDIDLASYVADQDFKKDVTDLGKAKAEARPAIDVLDFFDITNPAAPEFNPKATTTRGHFATFLHKTINADFSDVEGGVVAPGVASVKAVNATTVEVTMKDKVDNINSLNFTIDGLTVSNAAVKQSDDKTVVLTTAAQKGGEKYTVNLDGKAIGTFTGMSAVVPTKVSMTTDNVQGKVGQQVILTADVGVKEAGVPVTFNVKAQTQTTLNKDQVFETTTNAEGLATFSYTQYAAGQDEVVVYPTGAPTVRDYATVNWGVDSILTLEEDDKKGTSLNNGENKVYKVTYKDPKTGKPVANETLNVTFKENVDVAVNKLTDATINGKKAHQTTNGDVSAVTVTTDSKGEATFTVSGTNTKATPVVFADGSGYSNNKIDSKLDRTELQVAGKELTFAAVHEKYAIEVTRDGSEEAATGLNNGRKYKVAVKDENGKAAAGEVVNVAFDEVLDRVISTNTKAQFIIDNDDLKGTTTANGSQQVSIQLDGKGEAEFKIATATANNKDYATPVVWIDINSSSNKDGNLEQGEPTQKAGMTYFVEEKIQESKLAVYNKANGLKVSSTNPLKDTDVAEFRLNVANQSGEAFAGSVKSFKATYQVTNQGTNDVYVWTDASQVGDLSKATTISTRRGETFTVNTTAGAKQVELYVGSNGKTANVDVTAYGDVTDSQDKVIRLAESKVAKASFQANSDLGTSYTGLVGSINVSDKKIKFLGKEELNYKAEFDADKVKYESAVNGTTLNLNAAQFEKYLTDNPNSNVHYFKGSDGVITFTILNAPAEIKTDADIQKLITAAGNKETINVDLTNATGDISITEATKELTFNIKGNFGAHNLTVNAPNSHVNYSGTTTGTVTITDISNSSFVFAKGAGATSIAFNDTNGGRLAIAEGATAPTVALGAGANAKLSGKLGTVTTAGAATIALENATTAITTLQANGSGAVSVTGAAGSTVGSVEGSNAGSVDSNVNPETTNAVLQSAEYTAKVDKVDGAEAVAAKATVGGIDFEAVTAGTAGNDLKVVIEESVEAVDGTNQPNKVEFAENTLTVTIGSTWTDGAAVKNTLTATEIQESIDKDATAKAAIKATAGAKAEKATSTNLTGGKAKVDAVEASNATLTFTFSEAVTLPAENLVIKTADKTATVAKADVTVNSKTVVAKLANEDIKTDSTITAIEGLVTAKGNVKLPTAGVKVTAK</sequence>
<dbReference type="PROSITE" id="PS51272">
    <property type="entry name" value="SLH"/>
    <property type="match status" value="2"/>
</dbReference>
<organism evidence="4 5">
    <name type="scientific">Sporosarcina newyorkensis</name>
    <dbReference type="NCBI Taxonomy" id="759851"/>
    <lineage>
        <taxon>Bacteria</taxon>
        <taxon>Bacillati</taxon>
        <taxon>Bacillota</taxon>
        <taxon>Bacilli</taxon>
        <taxon>Bacillales</taxon>
        <taxon>Caryophanaceae</taxon>
        <taxon>Sporosarcina</taxon>
    </lineage>
</organism>
<dbReference type="Gene3D" id="2.60.40.1220">
    <property type="match status" value="1"/>
</dbReference>
<reference evidence="5" key="1">
    <citation type="submission" date="2017-02" db="EMBL/GenBank/DDBJ databases">
        <authorList>
            <person name="Varghese N."/>
            <person name="Submissions S."/>
        </authorList>
    </citation>
    <scope>NUCLEOTIDE SEQUENCE [LARGE SCALE GENOMIC DNA]</scope>
    <source>
        <strain evidence="5">DSM 23966</strain>
    </source>
</reference>
<dbReference type="Pfam" id="PF00395">
    <property type="entry name" value="SLH"/>
    <property type="match status" value="2"/>
</dbReference>
<dbReference type="RefSeq" id="WP_078817060.1">
    <property type="nucleotide sequence ID" value="NZ_FUYJ01000002.1"/>
</dbReference>
<gene>
    <name evidence="4" type="ORF">SAMN04244570_1402</name>
</gene>
<evidence type="ECO:0000313" key="5">
    <source>
        <dbReference type="Proteomes" id="UP000190042"/>
    </source>
</evidence>
<evidence type="ECO:0000313" key="4">
    <source>
        <dbReference type="EMBL" id="SKA94295.1"/>
    </source>
</evidence>
<keyword evidence="1 2" id="KW-0732">Signal</keyword>
<keyword evidence="5" id="KW-1185">Reference proteome</keyword>
<feature type="domain" description="SLH" evidence="3">
    <location>
        <begin position="29"/>
        <end position="92"/>
    </location>
</feature>
<dbReference type="Proteomes" id="UP000190042">
    <property type="component" value="Unassembled WGS sequence"/>
</dbReference>
<dbReference type="InterPro" id="IPR014755">
    <property type="entry name" value="Cu-Rt/internalin_Ig-like"/>
</dbReference>
<proteinExistence type="predicted"/>